<evidence type="ECO:0000256" key="1">
    <source>
        <dbReference type="SAM" id="MobiDB-lite"/>
    </source>
</evidence>
<keyword evidence="3" id="KW-1185">Reference proteome</keyword>
<dbReference type="RefSeq" id="WP_191141823.1">
    <property type="nucleotide sequence ID" value="NZ_JACXAH010000008.1"/>
</dbReference>
<dbReference type="InterPro" id="IPR024999">
    <property type="entry name" value="DUF3905"/>
</dbReference>
<proteinExistence type="predicted"/>
<organism evidence="2 3">
    <name type="scientific">Polycladospora coralii</name>
    <dbReference type="NCBI Taxonomy" id="2771432"/>
    <lineage>
        <taxon>Bacteria</taxon>
        <taxon>Bacillati</taxon>
        <taxon>Bacillota</taxon>
        <taxon>Bacilli</taxon>
        <taxon>Bacillales</taxon>
        <taxon>Thermoactinomycetaceae</taxon>
        <taxon>Polycladospora</taxon>
    </lineage>
</organism>
<evidence type="ECO:0000313" key="3">
    <source>
        <dbReference type="Proteomes" id="UP000661691"/>
    </source>
</evidence>
<feature type="compositionally biased region" description="Basic and acidic residues" evidence="1">
    <location>
        <begin position="104"/>
        <end position="113"/>
    </location>
</feature>
<sequence length="113" mass="12801">MPEDKSKSSTNHIDGTMPHQIHSPDFKRSQRKIEPSFVNEHGIVIGDSHYDSPNSPLNQWDLDTDPAIMAGPEWIHPTNDIGWNTSENRELIEDIPPTEPFSHPTRDAGYKSD</sequence>
<reference evidence="2" key="1">
    <citation type="submission" date="2020-09" db="EMBL/GenBank/DDBJ databases">
        <title>A novel bacterium of genus Hazenella, isolated from South China Sea.</title>
        <authorList>
            <person name="Huang H."/>
            <person name="Mo K."/>
            <person name="Hu Y."/>
        </authorList>
    </citation>
    <scope>NUCLEOTIDE SEQUENCE</scope>
    <source>
        <strain evidence="2">IB182357</strain>
    </source>
</reference>
<comment type="caution">
    <text evidence="2">The sequence shown here is derived from an EMBL/GenBank/DDBJ whole genome shotgun (WGS) entry which is preliminary data.</text>
</comment>
<feature type="region of interest" description="Disordered" evidence="1">
    <location>
        <begin position="1"/>
        <end position="29"/>
    </location>
</feature>
<feature type="region of interest" description="Disordered" evidence="1">
    <location>
        <begin position="94"/>
        <end position="113"/>
    </location>
</feature>
<evidence type="ECO:0000313" key="2">
    <source>
        <dbReference type="EMBL" id="MBD1372030.1"/>
    </source>
</evidence>
<name>A0A926RSW9_9BACL</name>
<dbReference type="AlphaFoldDB" id="A0A926RSW9"/>
<accession>A0A926RSW9</accession>
<protein>
    <submittedName>
        <fullName evidence="2">DUF3905 domain-containing protein</fullName>
    </submittedName>
</protein>
<gene>
    <name evidence="2" type="ORF">IC620_06610</name>
</gene>
<dbReference type="Proteomes" id="UP000661691">
    <property type="component" value="Unassembled WGS sequence"/>
</dbReference>
<dbReference type="EMBL" id="JACXAH010000008">
    <property type="protein sequence ID" value="MBD1372030.1"/>
    <property type="molecule type" value="Genomic_DNA"/>
</dbReference>
<dbReference type="Pfam" id="PF13045">
    <property type="entry name" value="DUF3905"/>
    <property type="match status" value="1"/>
</dbReference>